<sequence>MGQVNKKVVIRRCKMNIIGHISTDFPTKFGIPRQSGLIEELKGVITFEPEYRQPEAFRGLEDFSHIWVLWQFSKSQKKTIAATVTPPRLGGKVRMGVFATRSPFRPNDIGLSCVKLEHIEYTADKGPVLFVSGVDMVDGTPIYDIKPYVKFTDSHPEAKEGFTAATYNRNLKVIFPSDLLAIMPENKQTAAVKILEQDPRPAYDTDEAMAYGVTFSGFDIRFKVHGDMLTVFEVVDIEAAGGYKKVK</sequence>
<feature type="domain" description="TsaA-like" evidence="3">
    <location>
        <begin position="15"/>
        <end position="157"/>
    </location>
</feature>
<dbReference type="PROSITE" id="PS51668">
    <property type="entry name" value="TSAA_2"/>
    <property type="match status" value="1"/>
</dbReference>
<dbReference type="STRING" id="515620.EUBELI_00487"/>
<dbReference type="NCBIfam" id="TIGR00104">
    <property type="entry name" value="tRNA_TsaA"/>
    <property type="match status" value="1"/>
</dbReference>
<dbReference type="PANTHER" id="PTHR12818">
    <property type="entry name" value="TRNA (ADENINE(37)-N6)-METHYLTRANSFERASE"/>
    <property type="match status" value="1"/>
</dbReference>
<dbReference type="InterPro" id="IPR041369">
    <property type="entry name" value="TrmO_C"/>
</dbReference>
<dbReference type="Gene3D" id="2.40.30.70">
    <property type="entry name" value="YaeB-like"/>
    <property type="match status" value="1"/>
</dbReference>
<keyword evidence="1" id="KW-0949">S-adenosyl-L-methionine</keyword>
<proteinExistence type="inferred from homology"/>
<comment type="similarity">
    <text evidence="2">Belongs to the tRNA methyltransferase O family.</text>
</comment>
<dbReference type="KEGG" id="eel:EUBELI_00487"/>
<name>C4Z3N2_LACE2</name>
<protein>
    <submittedName>
        <fullName evidence="4">Na+-transporting two-sector ATPase</fullName>
    </submittedName>
</protein>
<dbReference type="InterPro" id="IPR023368">
    <property type="entry name" value="UPF0066_cons_site"/>
</dbReference>
<evidence type="ECO:0000256" key="1">
    <source>
        <dbReference type="ARBA" id="ARBA00022691"/>
    </source>
</evidence>
<dbReference type="Pfam" id="PF18389">
    <property type="entry name" value="TrmO_C"/>
    <property type="match status" value="1"/>
</dbReference>
<dbReference type="Proteomes" id="UP000001476">
    <property type="component" value="Chromosome"/>
</dbReference>
<organism evidence="4 5">
    <name type="scientific">Lachnospira eligens (strain ATCC 27750 / DSM 3376 / VPI C15-48 / C15-B4)</name>
    <name type="common">Eubacterium eligens</name>
    <dbReference type="NCBI Taxonomy" id="515620"/>
    <lineage>
        <taxon>Bacteria</taxon>
        <taxon>Bacillati</taxon>
        <taxon>Bacillota</taxon>
        <taxon>Clostridia</taxon>
        <taxon>Lachnospirales</taxon>
        <taxon>Lachnospiraceae</taxon>
        <taxon>Lachnospira</taxon>
    </lineage>
</organism>
<dbReference type="eggNOG" id="COG1720">
    <property type="taxonomic scope" value="Bacteria"/>
</dbReference>
<dbReference type="PANTHER" id="PTHR12818:SF0">
    <property type="entry name" value="TRNA (ADENINE(37)-N6)-METHYLTRANSFERASE"/>
    <property type="match status" value="1"/>
</dbReference>
<dbReference type="SUPFAM" id="SSF118196">
    <property type="entry name" value="YaeB-like"/>
    <property type="match status" value="1"/>
</dbReference>
<dbReference type="Gene3D" id="3.30.2310.10">
    <property type="entry name" value="YaeB-like"/>
    <property type="match status" value="1"/>
</dbReference>
<dbReference type="EMBL" id="CP001104">
    <property type="protein sequence ID" value="ACR71501.1"/>
    <property type="molecule type" value="Genomic_DNA"/>
</dbReference>
<gene>
    <name evidence="4" type="ordered locus">EUBELI_00487</name>
</gene>
<dbReference type="CDD" id="cd09281">
    <property type="entry name" value="UPF0066"/>
    <property type="match status" value="1"/>
</dbReference>
<reference evidence="4 5" key="1">
    <citation type="journal article" date="2009" name="Proc. Natl. Acad. Sci. U.S.A.">
        <title>Characterizing a model human gut microbiota composed of members of its two dominant bacterial phyla.</title>
        <authorList>
            <person name="Mahowald M.A."/>
            <person name="Rey F.E."/>
            <person name="Seedorf H."/>
            <person name="Turnbaugh P.J."/>
            <person name="Fulton R.S."/>
            <person name="Wollam A."/>
            <person name="Shah N."/>
            <person name="Wang C."/>
            <person name="Magrini V."/>
            <person name="Wilson R.K."/>
            <person name="Cantarel B.L."/>
            <person name="Coutinho P.M."/>
            <person name="Henrissat B."/>
            <person name="Crock L.W."/>
            <person name="Russell A."/>
            <person name="Verberkmoes N.C."/>
            <person name="Hettich R.L."/>
            <person name="Gordon J.I."/>
        </authorList>
    </citation>
    <scope>NUCLEOTIDE SEQUENCE [LARGE SCALE GENOMIC DNA]</scope>
    <source>
        <strain evidence="5">ATCC 27750 / DSM 3376 / VPI C15-48 / C15-B4</strain>
    </source>
</reference>
<keyword evidence="5" id="KW-1185">Reference proteome</keyword>
<evidence type="ECO:0000259" key="3">
    <source>
        <dbReference type="PROSITE" id="PS51668"/>
    </source>
</evidence>
<dbReference type="AlphaFoldDB" id="C4Z3N2"/>
<evidence type="ECO:0000313" key="4">
    <source>
        <dbReference type="EMBL" id="ACR71501.1"/>
    </source>
</evidence>
<dbReference type="PROSITE" id="PS01318">
    <property type="entry name" value="TSAA_1"/>
    <property type="match status" value="1"/>
</dbReference>
<dbReference type="InterPro" id="IPR036414">
    <property type="entry name" value="YaeB_N_sf"/>
</dbReference>
<dbReference type="InterPro" id="IPR036413">
    <property type="entry name" value="YaeB-like_sf"/>
</dbReference>
<dbReference type="Pfam" id="PF01980">
    <property type="entry name" value="TrmO_N"/>
    <property type="match status" value="1"/>
</dbReference>
<accession>C4Z3N2</accession>
<evidence type="ECO:0000256" key="2">
    <source>
        <dbReference type="ARBA" id="ARBA00033753"/>
    </source>
</evidence>
<evidence type="ECO:0000313" key="5">
    <source>
        <dbReference type="Proteomes" id="UP000001476"/>
    </source>
</evidence>
<dbReference type="HOGENOM" id="CLU_013458_3_0_9"/>
<dbReference type="InterPro" id="IPR023370">
    <property type="entry name" value="TrmO-like_N"/>
</dbReference>
<dbReference type="InterPro" id="IPR040372">
    <property type="entry name" value="YaeB-like"/>
</dbReference>